<sequence>HDPETEFVEKQTYEIVQVEKQFCEVGVQVKRQFCEVGVQVGKQFCEVGVQTSESIIQNLENYIYLLQEQLNKKI</sequence>
<feature type="non-terminal residue" evidence="1">
    <location>
        <position position="74"/>
    </location>
</feature>
<dbReference type="AlphaFoldDB" id="A0A9N9K5R5"/>
<comment type="caution">
    <text evidence="1">The sequence shown here is derived from an EMBL/GenBank/DDBJ whole genome shotgun (WGS) entry which is preliminary data.</text>
</comment>
<proteinExistence type="predicted"/>
<name>A0A9N9K5R5_9GLOM</name>
<protein>
    <submittedName>
        <fullName evidence="1">16450_t:CDS:1</fullName>
    </submittedName>
</protein>
<evidence type="ECO:0000313" key="2">
    <source>
        <dbReference type="Proteomes" id="UP000789396"/>
    </source>
</evidence>
<feature type="non-terminal residue" evidence="1">
    <location>
        <position position="1"/>
    </location>
</feature>
<organism evidence="1 2">
    <name type="scientific">Racocetra fulgida</name>
    <dbReference type="NCBI Taxonomy" id="60492"/>
    <lineage>
        <taxon>Eukaryota</taxon>
        <taxon>Fungi</taxon>
        <taxon>Fungi incertae sedis</taxon>
        <taxon>Mucoromycota</taxon>
        <taxon>Glomeromycotina</taxon>
        <taxon>Glomeromycetes</taxon>
        <taxon>Diversisporales</taxon>
        <taxon>Gigasporaceae</taxon>
        <taxon>Racocetra</taxon>
    </lineage>
</organism>
<dbReference type="Proteomes" id="UP000789396">
    <property type="component" value="Unassembled WGS sequence"/>
</dbReference>
<gene>
    <name evidence="1" type="ORF">RFULGI_LOCUS18808</name>
</gene>
<evidence type="ECO:0000313" key="1">
    <source>
        <dbReference type="EMBL" id="CAG8811560.1"/>
    </source>
</evidence>
<dbReference type="EMBL" id="CAJVPZ010085584">
    <property type="protein sequence ID" value="CAG8811560.1"/>
    <property type="molecule type" value="Genomic_DNA"/>
</dbReference>
<keyword evidence="2" id="KW-1185">Reference proteome</keyword>
<dbReference type="OrthoDB" id="2426027at2759"/>
<reference evidence="1" key="1">
    <citation type="submission" date="2021-06" db="EMBL/GenBank/DDBJ databases">
        <authorList>
            <person name="Kallberg Y."/>
            <person name="Tangrot J."/>
            <person name="Rosling A."/>
        </authorList>
    </citation>
    <scope>NUCLEOTIDE SEQUENCE</scope>
    <source>
        <strain evidence="1">IN212</strain>
    </source>
</reference>
<accession>A0A9N9K5R5</accession>